<keyword evidence="10 15" id="KW-0378">Hydrolase</keyword>
<dbReference type="SMART" id="SM00220">
    <property type="entry name" value="S_TKc"/>
    <property type="match status" value="1"/>
</dbReference>
<evidence type="ECO:0000256" key="11">
    <source>
        <dbReference type="ARBA" id="ARBA00022825"/>
    </source>
</evidence>
<evidence type="ECO:0000256" key="9">
    <source>
        <dbReference type="ARBA" id="ARBA00022777"/>
    </source>
</evidence>
<dbReference type="GO" id="GO:0005576">
    <property type="term" value="C:extracellular region"/>
    <property type="evidence" value="ECO:0007669"/>
    <property type="project" value="UniProtKB-SubCell"/>
</dbReference>
<feature type="region of interest" description="Disordered" evidence="17">
    <location>
        <begin position="588"/>
        <end position="613"/>
    </location>
</feature>
<dbReference type="GO" id="GO:0004252">
    <property type="term" value="F:serine-type endopeptidase activity"/>
    <property type="evidence" value="ECO:0007669"/>
    <property type="project" value="UniProtKB-UniRule"/>
</dbReference>
<dbReference type="GO" id="GO:0004672">
    <property type="term" value="F:protein kinase activity"/>
    <property type="evidence" value="ECO:0007669"/>
    <property type="project" value="InterPro"/>
</dbReference>
<evidence type="ECO:0000256" key="8">
    <source>
        <dbReference type="ARBA" id="ARBA00022741"/>
    </source>
</evidence>
<dbReference type="PROSITE" id="PS00138">
    <property type="entry name" value="SUBTILASE_SER"/>
    <property type="match status" value="1"/>
</dbReference>
<dbReference type="InterPro" id="IPR015500">
    <property type="entry name" value="Peptidase_S8_subtilisin-rel"/>
</dbReference>
<dbReference type="FunFam" id="3.30.200.20:FF:000420">
    <property type="entry name" value="Putative receptor-like protein kinase"/>
    <property type="match status" value="1"/>
</dbReference>
<evidence type="ECO:0000256" key="7">
    <source>
        <dbReference type="ARBA" id="ARBA00022729"/>
    </source>
</evidence>
<evidence type="ECO:0000256" key="12">
    <source>
        <dbReference type="ARBA" id="ARBA00022840"/>
    </source>
</evidence>
<evidence type="ECO:0000256" key="5">
    <source>
        <dbReference type="ARBA" id="ARBA00022670"/>
    </source>
</evidence>
<dbReference type="Pfam" id="PF17766">
    <property type="entry name" value="fn3_6"/>
    <property type="match status" value="1"/>
</dbReference>
<feature type="active site" description="Charge relay system" evidence="14 15">
    <location>
        <position position="1256"/>
    </location>
</feature>
<dbReference type="PANTHER" id="PTHR10795">
    <property type="entry name" value="PROPROTEIN CONVERTASE SUBTILISIN/KEXIN"/>
    <property type="match status" value="1"/>
</dbReference>
<dbReference type="Gene3D" id="3.50.30.30">
    <property type="match status" value="1"/>
</dbReference>
<dbReference type="Pfam" id="PF19160">
    <property type="entry name" value="SPARK"/>
    <property type="match status" value="1"/>
</dbReference>
<keyword evidence="7 19" id="KW-0732">Signal</keyword>
<protein>
    <recommendedName>
        <fullName evidence="20">Protein kinase domain-containing protein</fullName>
    </recommendedName>
</protein>
<evidence type="ECO:0000256" key="19">
    <source>
        <dbReference type="SAM" id="SignalP"/>
    </source>
</evidence>
<dbReference type="InterPro" id="IPR037045">
    <property type="entry name" value="S8pro/Inhibitor_I9_sf"/>
</dbReference>
<keyword evidence="18" id="KW-0812">Transmembrane</keyword>
<dbReference type="Pfam" id="PF00069">
    <property type="entry name" value="Pkinase"/>
    <property type="match status" value="1"/>
</dbReference>
<dbReference type="InterPro" id="IPR034197">
    <property type="entry name" value="Peptidases_S8_3"/>
</dbReference>
<keyword evidence="18" id="KW-0472">Membrane</keyword>
<dbReference type="Gene3D" id="3.30.70.80">
    <property type="entry name" value="Peptidase S8 propeptide/proteinase inhibitor I9"/>
    <property type="match status" value="1"/>
</dbReference>
<dbReference type="PROSITE" id="PS50011">
    <property type="entry name" value="PROTEIN_KINASE_DOM"/>
    <property type="match status" value="1"/>
</dbReference>
<evidence type="ECO:0000256" key="6">
    <source>
        <dbReference type="ARBA" id="ARBA00022679"/>
    </source>
</evidence>
<keyword evidence="22" id="KW-1185">Reference proteome</keyword>
<dbReference type="InterPro" id="IPR045051">
    <property type="entry name" value="SBT"/>
</dbReference>
<dbReference type="Pfam" id="PF00082">
    <property type="entry name" value="Peptidase_S8"/>
    <property type="match status" value="1"/>
</dbReference>
<dbReference type="InterPro" id="IPR011009">
    <property type="entry name" value="Kinase-like_dom_sf"/>
</dbReference>
<dbReference type="PRINTS" id="PR00723">
    <property type="entry name" value="SUBTILISIN"/>
</dbReference>
<feature type="active site" description="Charge relay system" evidence="14 15">
    <location>
        <position position="924"/>
    </location>
</feature>
<dbReference type="InterPro" id="IPR041469">
    <property type="entry name" value="Subtilisin-like_FN3"/>
</dbReference>
<dbReference type="EMBL" id="JABEZY010000008">
    <property type="protein sequence ID" value="MBA0743051.1"/>
    <property type="molecule type" value="Genomic_DNA"/>
</dbReference>
<dbReference type="InterPro" id="IPR000719">
    <property type="entry name" value="Prot_kinase_dom"/>
</dbReference>
<dbReference type="PROSITE" id="PS00108">
    <property type="entry name" value="PROTEIN_KINASE_ST"/>
    <property type="match status" value="1"/>
</dbReference>
<keyword evidence="11 15" id="KW-0720">Serine protease</keyword>
<evidence type="ECO:0000313" key="22">
    <source>
        <dbReference type="Proteomes" id="UP000593579"/>
    </source>
</evidence>
<dbReference type="PROSITE" id="PS51892">
    <property type="entry name" value="SUBTILASE"/>
    <property type="match status" value="1"/>
</dbReference>
<sequence length="1472" mass="161640">MVVYAKALLGFLIFLGLQLPLILADCPLDLSGSNFTLVASLCSNKDDRGKCCRYMNAFVAFSVARYANMTSDLGVPSNLSDICIQSILQTMELYGVPRNATMFCGFGTKIPVSYDCRGRTTVTQMLESPKFMDVTRNCKLPLLQENDCRKCLNAGIVYLHHLVGSENNMTLSTCRDATFAALASQVDDTSAAEIATCFFQVQGFNIPPVSESSPSPPTPKASPSPLVATSPNQLVLGVPPEQKHRTYHLTIIPGIGIAVTVAAMMMLIVLVVLIRRKKRELEDSESMDMNSSKFFSSPRPMRKFQEGTSSMFRKYSYKETKKATENFNTIIGRGGFGTVYKAQFSDGSVVAVKRMDKVSEQAEDEFCREIELLARLHHRHLVALRGFCIEKPPEKTPLSWETRIQIAIDVANALEYLHFYCDPPLCHRDIKSSNILLDENFVAKVADFGLAHASKDGSICFEPVNTDIRGTPGYMDPEYVVTHELTDKSDVYSYGVLLLEIVTARRAVQDGKNLVESSQILMASDSRLLELVDPQIKDSFDLDQLQTVVTIVRWCTQREGRARPSIKQVLRLLYESADPMHGGFIQAVEDEDYEGSDGRGRTSRGKIPRSGPYYHSGDGRYLASSSSTSRSYCSRSFLLETGSPQSPQNNVPVAEEMIAIKLVTFTKGKQKDSRSDHLIIFLFMSGHRKTRRSAGLPHHYDVLLIFSIIWTIHVLSKILLSSQIPYPGGTADLNNETPRIYIIHMDKSAMPGAFSSHHDWYMSTLSSLLSPDGFSPLHLYTYNHVMDGFSAVLSQSYHDQLHELPGHLATYPETIGHLHTTRAPTFLGLKKHSGLWPAGGFGEDMIIGVLDSGIWPESESFNDEGLPPVPKRWRGACETGTEFNASYCNRKLIGARSFSKGMQQEKQNISKTNDYDSPRDFLGHGSHTSSIAAGSSAVGAEYFGYAKGKAIGMAPKARIAMYKVLFFDESYDAAATDVLAGLDQATEDGVDVLSLSLGFFETPFDENPIAIGAFAALKKGIFVSCSAGNNGPHAYTILNGAPWITTVGAGTIDREFAAHVTLGDGELTVTGKSVYPENLFVSDVPIYFGHGNRTKELCEIHSLDPEEVAGKYIFCDFDSSSQTNAYAQIDEMDTAGAAGAIFSSSEGPFFRPTDFFKPFVLVNPKYGDLVKHYIINSKNATVSIRFQTTLLGTKPAPQVAYFSSRGPDRKSPWILKPDILAPGVDILAAWVPNRGFAPIDGDDYLLTDYALESGTSMSCPHAAGIATLLKAAHRDWSSAAIRSTMMTTAEVFDNANGRIIDMTTGVAGTPLDFGAGHINPNKAMDPGLVYDIEIQDYINYLCGLNYTSKQIRTITGMRQVNCDSATLDLNYPSFIILLNNTNTTGTTFQRELTNVAEGSSVYRAVVRAPSGMKAVVQPATITFAGKSSKVKFQLTVEIDVGVGSIPESDYFGNYGFLSWYEVNGKHQVTSPI</sequence>
<dbReference type="Pfam" id="PF05922">
    <property type="entry name" value="Inhibitor_I9"/>
    <property type="match status" value="1"/>
</dbReference>
<keyword evidence="3" id="KW-0964">Secreted</keyword>
<dbReference type="Pfam" id="PF07714">
    <property type="entry name" value="PK_Tyr_Ser-Thr"/>
    <property type="match status" value="1"/>
</dbReference>
<dbReference type="FunFam" id="1.10.510.10:FF:000381">
    <property type="entry name" value="Putative receptor-like protein kinase"/>
    <property type="match status" value="1"/>
</dbReference>
<feature type="active site" description="Charge relay system" evidence="14 15">
    <location>
        <position position="851"/>
    </location>
</feature>
<evidence type="ECO:0000256" key="15">
    <source>
        <dbReference type="PROSITE-ProRule" id="PRU01240"/>
    </source>
</evidence>
<dbReference type="GO" id="GO:0006508">
    <property type="term" value="P:proteolysis"/>
    <property type="evidence" value="ECO:0007669"/>
    <property type="project" value="UniProtKB-KW"/>
</dbReference>
<feature type="transmembrane region" description="Helical" evidence="18">
    <location>
        <begin position="251"/>
        <end position="274"/>
    </location>
</feature>
<evidence type="ECO:0000256" key="14">
    <source>
        <dbReference type="PIRSR" id="PIRSR615500-1"/>
    </source>
</evidence>
<dbReference type="OrthoDB" id="206201at2759"/>
<dbReference type="Gene3D" id="3.40.50.200">
    <property type="entry name" value="Peptidase S8/S53 domain"/>
    <property type="match status" value="1"/>
</dbReference>
<feature type="binding site" evidence="16">
    <location>
        <position position="353"/>
    </location>
    <ligand>
        <name>ATP</name>
        <dbReference type="ChEBI" id="CHEBI:30616"/>
    </ligand>
</feature>
<dbReference type="InterPro" id="IPR023828">
    <property type="entry name" value="Peptidase_S8_Ser-AS"/>
</dbReference>
<comment type="caution">
    <text evidence="21">The sequence shown here is derived from an EMBL/GenBank/DDBJ whole genome shotgun (WGS) entry which is preliminary data.</text>
</comment>
<accession>A0A7J9C3K1</accession>
<evidence type="ECO:0000256" key="4">
    <source>
        <dbReference type="ARBA" id="ARBA00022527"/>
    </source>
</evidence>
<evidence type="ECO:0000256" key="2">
    <source>
        <dbReference type="ARBA" id="ARBA00011073"/>
    </source>
</evidence>
<dbReference type="SUPFAM" id="SSF56112">
    <property type="entry name" value="Protein kinase-like (PK-like)"/>
    <property type="match status" value="1"/>
</dbReference>
<dbReference type="Gene3D" id="1.10.510.10">
    <property type="entry name" value="Transferase(Phosphotransferase) domain 1"/>
    <property type="match status" value="1"/>
</dbReference>
<keyword evidence="18" id="KW-1133">Transmembrane helix</keyword>
<feature type="non-terminal residue" evidence="21">
    <location>
        <position position="1472"/>
    </location>
</feature>
<dbReference type="FunFam" id="3.30.70.80:FF:000003">
    <property type="entry name" value="Subtilisin-like protease SBT1.9"/>
    <property type="match status" value="1"/>
</dbReference>
<dbReference type="FunFam" id="3.40.50.200:FF:000006">
    <property type="entry name" value="Subtilisin-like protease SBT1.5"/>
    <property type="match status" value="1"/>
</dbReference>
<dbReference type="Proteomes" id="UP000593579">
    <property type="component" value="Unassembled WGS sequence"/>
</dbReference>
<keyword evidence="5 15" id="KW-0645">Protease</keyword>
<evidence type="ECO:0000256" key="13">
    <source>
        <dbReference type="ARBA" id="ARBA00023180"/>
    </source>
</evidence>
<dbReference type="GO" id="GO:0005524">
    <property type="term" value="F:ATP binding"/>
    <property type="evidence" value="ECO:0007669"/>
    <property type="project" value="UniProtKB-UniRule"/>
</dbReference>
<evidence type="ECO:0000256" key="1">
    <source>
        <dbReference type="ARBA" id="ARBA00004613"/>
    </source>
</evidence>
<dbReference type="InterPro" id="IPR001245">
    <property type="entry name" value="Ser-Thr/Tyr_kinase_cat_dom"/>
</dbReference>
<dbReference type="InterPro" id="IPR008271">
    <property type="entry name" value="Ser/Thr_kinase_AS"/>
</dbReference>
<keyword evidence="9" id="KW-0418">Kinase</keyword>
<keyword evidence="6" id="KW-0808">Transferase</keyword>
<feature type="domain" description="Protein kinase" evidence="20">
    <location>
        <begin position="325"/>
        <end position="584"/>
    </location>
</feature>
<reference evidence="21 22" key="1">
    <citation type="journal article" date="2019" name="Genome Biol. Evol.">
        <title>Insights into the evolution of the New World diploid cottons (Gossypium, subgenus Houzingenia) based on genome sequencing.</title>
        <authorList>
            <person name="Grover C.E."/>
            <person name="Arick M.A. 2nd"/>
            <person name="Thrash A."/>
            <person name="Conover J.L."/>
            <person name="Sanders W.S."/>
            <person name="Peterson D.G."/>
            <person name="Frelichowski J.E."/>
            <person name="Scheffler J.A."/>
            <person name="Scheffler B.E."/>
            <person name="Wendel J.F."/>
        </authorList>
    </citation>
    <scope>NUCLEOTIDE SEQUENCE [LARGE SCALE GENOMIC DNA]</scope>
    <source>
        <strain evidence="21">5</strain>
        <tissue evidence="21">Leaf</tissue>
    </source>
</reference>
<dbReference type="InterPro" id="IPR043891">
    <property type="entry name" value="SPARK"/>
</dbReference>
<evidence type="ECO:0000256" key="17">
    <source>
        <dbReference type="SAM" id="MobiDB-lite"/>
    </source>
</evidence>
<dbReference type="Gene3D" id="3.30.200.20">
    <property type="entry name" value="Phosphorylase Kinase, domain 1"/>
    <property type="match status" value="1"/>
</dbReference>
<comment type="similarity">
    <text evidence="2 15">Belongs to the peptidase S8 family.</text>
</comment>
<evidence type="ECO:0000256" key="10">
    <source>
        <dbReference type="ARBA" id="ARBA00022801"/>
    </source>
</evidence>
<keyword evidence="12 16" id="KW-0067">ATP-binding</keyword>
<dbReference type="InterPro" id="IPR017441">
    <property type="entry name" value="Protein_kinase_ATP_BS"/>
</dbReference>
<dbReference type="CDD" id="cd02120">
    <property type="entry name" value="PA_subtilisin_like"/>
    <property type="match status" value="1"/>
</dbReference>
<evidence type="ECO:0000256" key="16">
    <source>
        <dbReference type="PROSITE-ProRule" id="PRU10141"/>
    </source>
</evidence>
<dbReference type="InterPro" id="IPR036852">
    <property type="entry name" value="Peptidase_S8/S53_dom_sf"/>
</dbReference>
<evidence type="ECO:0000259" key="20">
    <source>
        <dbReference type="PROSITE" id="PS50011"/>
    </source>
</evidence>
<keyword evidence="4" id="KW-0723">Serine/threonine-protein kinase</keyword>
<evidence type="ECO:0000256" key="18">
    <source>
        <dbReference type="SAM" id="Phobius"/>
    </source>
</evidence>
<dbReference type="SUPFAM" id="SSF52743">
    <property type="entry name" value="Subtilisin-like"/>
    <property type="match status" value="1"/>
</dbReference>
<dbReference type="CDD" id="cd04852">
    <property type="entry name" value="Peptidases_S8_3"/>
    <property type="match status" value="1"/>
</dbReference>
<feature type="signal peptide" evidence="19">
    <location>
        <begin position="1"/>
        <end position="24"/>
    </location>
</feature>
<keyword evidence="13" id="KW-0325">Glycoprotein</keyword>
<dbReference type="PROSITE" id="PS00107">
    <property type="entry name" value="PROTEIN_KINASE_ATP"/>
    <property type="match status" value="1"/>
</dbReference>
<keyword evidence="8 16" id="KW-0547">Nucleotide-binding</keyword>
<comment type="subcellular location">
    <subcellularLocation>
        <location evidence="1">Secreted</location>
    </subcellularLocation>
</comment>
<evidence type="ECO:0000256" key="3">
    <source>
        <dbReference type="ARBA" id="ARBA00022525"/>
    </source>
</evidence>
<evidence type="ECO:0000313" key="21">
    <source>
        <dbReference type="EMBL" id="MBA0743051.1"/>
    </source>
</evidence>
<dbReference type="InterPro" id="IPR010259">
    <property type="entry name" value="S8pro/Inhibitor_I9"/>
</dbReference>
<dbReference type="InterPro" id="IPR000209">
    <property type="entry name" value="Peptidase_S8/S53_dom"/>
</dbReference>
<gene>
    <name evidence="21" type="ORF">Gogos_005771</name>
</gene>
<organism evidence="21 22">
    <name type="scientific">Gossypium gossypioides</name>
    <name type="common">Mexican cotton</name>
    <name type="synonym">Selera gossypioides</name>
    <dbReference type="NCBI Taxonomy" id="34282"/>
    <lineage>
        <taxon>Eukaryota</taxon>
        <taxon>Viridiplantae</taxon>
        <taxon>Streptophyta</taxon>
        <taxon>Embryophyta</taxon>
        <taxon>Tracheophyta</taxon>
        <taxon>Spermatophyta</taxon>
        <taxon>Magnoliopsida</taxon>
        <taxon>eudicotyledons</taxon>
        <taxon>Gunneridae</taxon>
        <taxon>Pentapetalae</taxon>
        <taxon>rosids</taxon>
        <taxon>malvids</taxon>
        <taxon>Malvales</taxon>
        <taxon>Malvaceae</taxon>
        <taxon>Malvoideae</taxon>
        <taxon>Gossypium</taxon>
    </lineage>
</organism>
<proteinExistence type="inferred from homology"/>
<feature type="chain" id="PRO_5029674329" description="Protein kinase domain-containing protein" evidence="19">
    <location>
        <begin position="25"/>
        <end position="1472"/>
    </location>
</feature>
<dbReference type="Gene3D" id="2.60.40.2310">
    <property type="match status" value="1"/>
</dbReference>
<name>A0A7J9C3K1_GOSGO</name>